<name>A0AC60PC15_IXOPE</name>
<comment type="caution">
    <text evidence="1">The sequence shown here is derived from an EMBL/GenBank/DDBJ whole genome shotgun (WGS) entry which is preliminary data.</text>
</comment>
<keyword evidence="2" id="KW-1185">Reference proteome</keyword>
<protein>
    <submittedName>
        <fullName evidence="1">Uncharacterized protein</fullName>
    </submittedName>
</protein>
<dbReference type="Proteomes" id="UP000805193">
    <property type="component" value="Unassembled WGS sequence"/>
</dbReference>
<reference evidence="1 2" key="1">
    <citation type="journal article" date="2020" name="Cell">
        <title>Large-Scale Comparative Analyses of Tick Genomes Elucidate Their Genetic Diversity and Vector Capacities.</title>
        <authorList>
            <consortium name="Tick Genome and Microbiome Consortium (TIGMIC)"/>
            <person name="Jia N."/>
            <person name="Wang J."/>
            <person name="Shi W."/>
            <person name="Du L."/>
            <person name="Sun Y."/>
            <person name="Zhan W."/>
            <person name="Jiang J.F."/>
            <person name="Wang Q."/>
            <person name="Zhang B."/>
            <person name="Ji P."/>
            <person name="Bell-Sakyi L."/>
            <person name="Cui X.M."/>
            <person name="Yuan T.T."/>
            <person name="Jiang B.G."/>
            <person name="Yang W.F."/>
            <person name="Lam T.T."/>
            <person name="Chang Q.C."/>
            <person name="Ding S.J."/>
            <person name="Wang X.J."/>
            <person name="Zhu J.G."/>
            <person name="Ruan X.D."/>
            <person name="Zhao L."/>
            <person name="Wei J.T."/>
            <person name="Ye R.Z."/>
            <person name="Que T.C."/>
            <person name="Du C.H."/>
            <person name="Zhou Y.H."/>
            <person name="Cheng J.X."/>
            <person name="Dai P.F."/>
            <person name="Guo W.B."/>
            <person name="Han X.H."/>
            <person name="Huang E.J."/>
            <person name="Li L.F."/>
            <person name="Wei W."/>
            <person name="Gao Y.C."/>
            <person name="Liu J.Z."/>
            <person name="Shao H.Z."/>
            <person name="Wang X."/>
            <person name="Wang C.C."/>
            <person name="Yang T.C."/>
            <person name="Huo Q.B."/>
            <person name="Li W."/>
            <person name="Chen H.Y."/>
            <person name="Chen S.E."/>
            <person name="Zhou L.G."/>
            <person name="Ni X.B."/>
            <person name="Tian J.H."/>
            <person name="Sheng Y."/>
            <person name="Liu T."/>
            <person name="Pan Y.S."/>
            <person name="Xia L.Y."/>
            <person name="Li J."/>
            <person name="Zhao F."/>
            <person name="Cao W.C."/>
        </authorList>
    </citation>
    <scope>NUCLEOTIDE SEQUENCE [LARGE SCALE GENOMIC DNA]</scope>
    <source>
        <strain evidence="1">Iper-2018</strain>
    </source>
</reference>
<dbReference type="EMBL" id="JABSTQ010010877">
    <property type="protein sequence ID" value="KAG0417147.1"/>
    <property type="molecule type" value="Genomic_DNA"/>
</dbReference>
<accession>A0AC60PC15</accession>
<gene>
    <name evidence="1" type="ORF">HPB47_005836</name>
</gene>
<sequence length="51" mass="5339">TQTQRPPTTVGTAKQSVLKTALRPSAVTGLFVSRLATSTEASEVQGLLARL</sequence>
<feature type="non-terminal residue" evidence="1">
    <location>
        <position position="51"/>
    </location>
</feature>
<organism evidence="1 2">
    <name type="scientific">Ixodes persulcatus</name>
    <name type="common">Taiga tick</name>
    <dbReference type="NCBI Taxonomy" id="34615"/>
    <lineage>
        <taxon>Eukaryota</taxon>
        <taxon>Metazoa</taxon>
        <taxon>Ecdysozoa</taxon>
        <taxon>Arthropoda</taxon>
        <taxon>Chelicerata</taxon>
        <taxon>Arachnida</taxon>
        <taxon>Acari</taxon>
        <taxon>Parasitiformes</taxon>
        <taxon>Ixodida</taxon>
        <taxon>Ixodoidea</taxon>
        <taxon>Ixodidae</taxon>
        <taxon>Ixodinae</taxon>
        <taxon>Ixodes</taxon>
    </lineage>
</organism>
<feature type="non-terminal residue" evidence="1">
    <location>
        <position position="1"/>
    </location>
</feature>
<evidence type="ECO:0000313" key="2">
    <source>
        <dbReference type="Proteomes" id="UP000805193"/>
    </source>
</evidence>
<proteinExistence type="predicted"/>
<evidence type="ECO:0000313" key="1">
    <source>
        <dbReference type="EMBL" id="KAG0417147.1"/>
    </source>
</evidence>